<dbReference type="SUPFAM" id="SSF46689">
    <property type="entry name" value="Homeodomain-like"/>
    <property type="match status" value="1"/>
</dbReference>
<evidence type="ECO:0000313" key="6">
    <source>
        <dbReference type="EMBL" id="MBB6335659.1"/>
    </source>
</evidence>
<dbReference type="RefSeq" id="WP_221437885.1">
    <property type="nucleotide sequence ID" value="NZ_JACHMK010000001.1"/>
</dbReference>
<keyword evidence="1" id="KW-0805">Transcription regulation</keyword>
<feature type="DNA-binding region" description="H-T-H motif" evidence="4">
    <location>
        <begin position="34"/>
        <end position="53"/>
    </location>
</feature>
<gene>
    <name evidence="6" type="ORF">HD592_002224</name>
</gene>
<dbReference type="SUPFAM" id="SSF48498">
    <property type="entry name" value="Tetracyclin repressor-like, C-terminal domain"/>
    <property type="match status" value="1"/>
</dbReference>
<evidence type="ECO:0000256" key="2">
    <source>
        <dbReference type="ARBA" id="ARBA00023125"/>
    </source>
</evidence>
<protein>
    <submittedName>
        <fullName evidence="6">AcrR family transcriptional regulator</fullName>
    </submittedName>
</protein>
<evidence type="ECO:0000313" key="7">
    <source>
        <dbReference type="Proteomes" id="UP000617426"/>
    </source>
</evidence>
<organism evidence="6 7">
    <name type="scientific">Schaalia hyovaginalis</name>
    <dbReference type="NCBI Taxonomy" id="29316"/>
    <lineage>
        <taxon>Bacteria</taxon>
        <taxon>Bacillati</taxon>
        <taxon>Actinomycetota</taxon>
        <taxon>Actinomycetes</taxon>
        <taxon>Actinomycetales</taxon>
        <taxon>Actinomycetaceae</taxon>
        <taxon>Schaalia</taxon>
    </lineage>
</organism>
<name>A0A923J0B0_9ACTO</name>
<keyword evidence="2 4" id="KW-0238">DNA-binding</keyword>
<keyword evidence="3" id="KW-0804">Transcription</keyword>
<evidence type="ECO:0000256" key="3">
    <source>
        <dbReference type="ARBA" id="ARBA00023163"/>
    </source>
</evidence>
<dbReference type="GeneID" id="85978576"/>
<dbReference type="InterPro" id="IPR009057">
    <property type="entry name" value="Homeodomain-like_sf"/>
</dbReference>
<dbReference type="PANTHER" id="PTHR30055">
    <property type="entry name" value="HTH-TYPE TRANSCRIPTIONAL REGULATOR RUTR"/>
    <property type="match status" value="1"/>
</dbReference>
<dbReference type="Pfam" id="PF02909">
    <property type="entry name" value="TetR_C_1"/>
    <property type="match status" value="1"/>
</dbReference>
<dbReference type="InterPro" id="IPR036271">
    <property type="entry name" value="Tet_transcr_reg_TetR-rel_C_sf"/>
</dbReference>
<keyword evidence="7" id="KW-1185">Reference proteome</keyword>
<dbReference type="GO" id="GO:0045892">
    <property type="term" value="P:negative regulation of DNA-templated transcription"/>
    <property type="evidence" value="ECO:0007669"/>
    <property type="project" value="InterPro"/>
</dbReference>
<dbReference type="Proteomes" id="UP000617426">
    <property type="component" value="Unassembled WGS sequence"/>
</dbReference>
<evidence type="ECO:0000256" key="4">
    <source>
        <dbReference type="PROSITE-ProRule" id="PRU00335"/>
    </source>
</evidence>
<dbReference type="PANTHER" id="PTHR30055:SF151">
    <property type="entry name" value="TRANSCRIPTIONAL REGULATORY PROTEIN"/>
    <property type="match status" value="1"/>
</dbReference>
<dbReference type="Pfam" id="PF00440">
    <property type="entry name" value="TetR_N"/>
    <property type="match status" value="1"/>
</dbReference>
<comment type="caution">
    <text evidence="6">The sequence shown here is derived from an EMBL/GenBank/DDBJ whole genome shotgun (WGS) entry which is preliminary data.</text>
</comment>
<accession>A0A923J0B0</accession>
<dbReference type="EMBL" id="JACHMK010000001">
    <property type="protein sequence ID" value="MBB6335659.1"/>
    <property type="molecule type" value="Genomic_DNA"/>
</dbReference>
<evidence type="ECO:0000256" key="1">
    <source>
        <dbReference type="ARBA" id="ARBA00023015"/>
    </source>
</evidence>
<evidence type="ECO:0000259" key="5">
    <source>
        <dbReference type="PROSITE" id="PS50977"/>
    </source>
</evidence>
<dbReference type="GO" id="GO:0003700">
    <property type="term" value="F:DNA-binding transcription factor activity"/>
    <property type="evidence" value="ECO:0007669"/>
    <property type="project" value="TreeGrafter"/>
</dbReference>
<dbReference type="InterPro" id="IPR004111">
    <property type="entry name" value="Repressor_TetR_C"/>
</dbReference>
<reference evidence="6" key="1">
    <citation type="submission" date="2020-08" db="EMBL/GenBank/DDBJ databases">
        <title>Sequencing the genomes of 1000 actinobacteria strains.</title>
        <authorList>
            <person name="Klenk H.-P."/>
        </authorList>
    </citation>
    <scope>NUCLEOTIDE SEQUENCE</scope>
    <source>
        <strain evidence="6">DSM 10695</strain>
    </source>
</reference>
<dbReference type="Gene3D" id="1.10.357.10">
    <property type="entry name" value="Tetracycline Repressor, domain 2"/>
    <property type="match status" value="1"/>
</dbReference>
<dbReference type="GO" id="GO:0000976">
    <property type="term" value="F:transcription cis-regulatory region binding"/>
    <property type="evidence" value="ECO:0007669"/>
    <property type="project" value="TreeGrafter"/>
</dbReference>
<dbReference type="PRINTS" id="PR00455">
    <property type="entry name" value="HTHTETR"/>
</dbReference>
<proteinExistence type="predicted"/>
<feature type="domain" description="HTH tetR-type" evidence="5">
    <location>
        <begin position="11"/>
        <end position="71"/>
    </location>
</feature>
<dbReference type="AlphaFoldDB" id="A0A923J0B0"/>
<dbReference type="InterPro" id="IPR001647">
    <property type="entry name" value="HTH_TetR"/>
</dbReference>
<dbReference type="PROSITE" id="PS50977">
    <property type="entry name" value="HTH_TETR_2"/>
    <property type="match status" value="1"/>
</dbReference>
<dbReference type="InterPro" id="IPR050109">
    <property type="entry name" value="HTH-type_TetR-like_transc_reg"/>
</dbReference>
<sequence length="230" mass="25738">MGTVSTGRRAGLSRELVVSKAVELSGAKGIDGWSVRDIARELDVVPSVIYHYFSSKEAICDAVVDQVCADIEVPDPALDWKAWFHQMARNLRPALLSYHGITDRFARGKFTQQFLPMLDGAWSKLQEAGFGDNSAVAYTIIANTLMHTIGARNLRSSKQPGQRHDLNKMLERFEPMMTQSVGLTNIVDSYLEPLSHPEKEEAMSEEYYDLVVSTILDGIEHTLLAKPERR</sequence>